<keyword evidence="4" id="KW-0812">Transmembrane</keyword>
<dbReference type="Pfam" id="PF02709">
    <property type="entry name" value="Glyco_transf_7C"/>
    <property type="match status" value="1"/>
</dbReference>
<feature type="domain" description="Glycosyltransferase 2-like" evidence="5">
    <location>
        <begin position="11"/>
        <end position="119"/>
    </location>
</feature>
<keyword evidence="2" id="KW-0328">Glycosyltransferase</keyword>
<evidence type="ECO:0000259" key="6">
    <source>
        <dbReference type="Pfam" id="PF02709"/>
    </source>
</evidence>
<dbReference type="EMBL" id="MHHS01000035">
    <property type="protein sequence ID" value="OGY36400.1"/>
    <property type="molecule type" value="Genomic_DNA"/>
</dbReference>
<evidence type="ECO:0000313" key="8">
    <source>
        <dbReference type="Proteomes" id="UP000177941"/>
    </source>
</evidence>
<proteinExistence type="inferred from homology"/>
<comment type="similarity">
    <text evidence="1">Belongs to the glycosyltransferase 2 family.</text>
</comment>
<dbReference type="Pfam" id="PF00535">
    <property type="entry name" value="Glycos_transf_2"/>
    <property type="match status" value="1"/>
</dbReference>
<dbReference type="Gene3D" id="3.90.550.10">
    <property type="entry name" value="Spore Coat Polysaccharide Biosynthesis Protein SpsA, Chain A"/>
    <property type="match status" value="1"/>
</dbReference>
<dbReference type="SUPFAM" id="SSF53448">
    <property type="entry name" value="Nucleotide-diphospho-sugar transferases"/>
    <property type="match status" value="1"/>
</dbReference>
<evidence type="ECO:0000256" key="3">
    <source>
        <dbReference type="ARBA" id="ARBA00022679"/>
    </source>
</evidence>
<feature type="domain" description="Galactosyltransferase C-terminal" evidence="6">
    <location>
        <begin position="169"/>
        <end position="217"/>
    </location>
</feature>
<feature type="transmembrane region" description="Helical" evidence="4">
    <location>
        <begin position="255"/>
        <end position="275"/>
    </location>
</feature>
<evidence type="ECO:0000256" key="4">
    <source>
        <dbReference type="SAM" id="Phobius"/>
    </source>
</evidence>
<keyword evidence="4" id="KW-1133">Transmembrane helix</keyword>
<organism evidence="7 8">
    <name type="scientific">Candidatus Andersenbacteria bacterium RIFCSPHIGHO2_12_FULL_45_11b</name>
    <dbReference type="NCBI Taxonomy" id="1797282"/>
    <lineage>
        <taxon>Bacteria</taxon>
        <taxon>Candidatus Anderseniibacteriota</taxon>
    </lineage>
</organism>
<evidence type="ECO:0008006" key="9">
    <source>
        <dbReference type="Google" id="ProtNLM"/>
    </source>
</evidence>
<evidence type="ECO:0000256" key="1">
    <source>
        <dbReference type="ARBA" id="ARBA00006739"/>
    </source>
</evidence>
<dbReference type="Proteomes" id="UP000177941">
    <property type="component" value="Unassembled WGS sequence"/>
</dbReference>
<evidence type="ECO:0000259" key="5">
    <source>
        <dbReference type="Pfam" id="PF00535"/>
    </source>
</evidence>
<keyword evidence="4" id="KW-0472">Membrane</keyword>
<dbReference type="InterPro" id="IPR027791">
    <property type="entry name" value="Galactosyl_T_C"/>
</dbReference>
<dbReference type="AlphaFoldDB" id="A0A1G1XA07"/>
<dbReference type="PANTHER" id="PTHR43179">
    <property type="entry name" value="RHAMNOSYLTRANSFERASE WBBL"/>
    <property type="match status" value="1"/>
</dbReference>
<evidence type="ECO:0000256" key="2">
    <source>
        <dbReference type="ARBA" id="ARBA00022676"/>
    </source>
</evidence>
<evidence type="ECO:0000313" key="7">
    <source>
        <dbReference type="EMBL" id="OGY36400.1"/>
    </source>
</evidence>
<gene>
    <name evidence="7" type="ORF">A3E36_01430</name>
</gene>
<dbReference type="GO" id="GO:0016757">
    <property type="term" value="F:glycosyltransferase activity"/>
    <property type="evidence" value="ECO:0007669"/>
    <property type="project" value="UniProtKB-KW"/>
</dbReference>
<protein>
    <recommendedName>
        <fullName evidence="9">Glycosyltransferase 2-like domain-containing protein</fullName>
    </recommendedName>
</protein>
<dbReference type="PANTHER" id="PTHR43179:SF12">
    <property type="entry name" value="GALACTOFURANOSYLTRANSFERASE GLFT2"/>
    <property type="match status" value="1"/>
</dbReference>
<dbReference type="InterPro" id="IPR029044">
    <property type="entry name" value="Nucleotide-diphossugar_trans"/>
</dbReference>
<accession>A0A1G1XA07</accession>
<name>A0A1G1XA07_9BACT</name>
<comment type="caution">
    <text evidence="7">The sequence shown here is derived from an EMBL/GenBank/DDBJ whole genome shotgun (WGS) entry which is preliminary data.</text>
</comment>
<dbReference type="CDD" id="cd04186">
    <property type="entry name" value="GT_2_like_c"/>
    <property type="match status" value="1"/>
</dbReference>
<sequence length="343" mass="38746">MKMAKQTPLVSVVIVNWNGEDLLPTCIQSVVDQQYSSIEIIVVDNASTDSSVQAIARNFPNVTVIQNSFNAGFAQGCNRGAEIARGEFILFLNTDAWLETDFFAPIIERFQTDPSIAAITPKLLRADDPARLDSCGSLWSVSTWLYHFGYGKDAAEEIYNVPQLFFALKGAVLMIRTSSFRGVGGFDNDFWCYYEETDLCHRLWLAGYTCMYYPKSTAYHQGAATAKKVNNAFIHYHNFKNQLQSFIKNFSLLNLSWILPTHILLMVFLSAAWAMQGKIQHALSGYRAIGWTMQHLRAILKKRNATQKMRRIPDHAYLPLVTSTPSPSFYIHAVIPKVSYADQ</sequence>
<keyword evidence="3" id="KW-0808">Transferase</keyword>
<reference evidence="7 8" key="1">
    <citation type="journal article" date="2016" name="Nat. Commun.">
        <title>Thousands of microbial genomes shed light on interconnected biogeochemical processes in an aquifer system.</title>
        <authorList>
            <person name="Anantharaman K."/>
            <person name="Brown C.T."/>
            <person name="Hug L.A."/>
            <person name="Sharon I."/>
            <person name="Castelle C.J."/>
            <person name="Probst A.J."/>
            <person name="Thomas B.C."/>
            <person name="Singh A."/>
            <person name="Wilkins M.J."/>
            <person name="Karaoz U."/>
            <person name="Brodie E.L."/>
            <person name="Williams K.H."/>
            <person name="Hubbard S.S."/>
            <person name="Banfield J.F."/>
        </authorList>
    </citation>
    <scope>NUCLEOTIDE SEQUENCE [LARGE SCALE GENOMIC DNA]</scope>
</reference>
<dbReference type="InterPro" id="IPR001173">
    <property type="entry name" value="Glyco_trans_2-like"/>
</dbReference>